<dbReference type="Proteomes" id="UP000183039">
    <property type="component" value="Unassembled WGS sequence"/>
</dbReference>
<dbReference type="RefSeq" id="WP_071877375.1">
    <property type="nucleotide sequence ID" value="NZ_JXLC01000008.1"/>
</dbReference>
<dbReference type="OrthoDB" id="9803832at2"/>
<keyword evidence="1" id="KW-0812">Transmembrane</keyword>
<feature type="transmembrane region" description="Helical" evidence="1">
    <location>
        <begin position="56"/>
        <end position="74"/>
    </location>
</feature>
<dbReference type="KEGG" id="ess:ATZ33_10580"/>
<dbReference type="PANTHER" id="PTHR38446:SF1">
    <property type="entry name" value="BLL0914 PROTEIN"/>
    <property type="match status" value="1"/>
</dbReference>
<reference evidence="3 5" key="1">
    <citation type="submission" date="2014-12" db="EMBL/GenBank/DDBJ databases">
        <title>Draft genome sequences of 29 type strains of Enterococci.</title>
        <authorList>
            <person name="Zhong Z."/>
            <person name="Sun Z."/>
            <person name="Liu W."/>
            <person name="Zhang W."/>
            <person name="Zhang H."/>
        </authorList>
    </citation>
    <scope>NUCLEOTIDE SEQUENCE [LARGE SCALE GENOMIC DNA]</scope>
    <source>
        <strain evidence="3 5">DSM 22801</strain>
    </source>
</reference>
<proteinExistence type="predicted"/>
<dbReference type="AlphaFoldDB" id="A0A0S3KC12"/>
<protein>
    <recommendedName>
        <fullName evidence="6">Epimerase</fullName>
    </recommendedName>
</protein>
<evidence type="ECO:0000313" key="2">
    <source>
        <dbReference type="EMBL" id="ALS01804.1"/>
    </source>
</evidence>
<dbReference type="EMBL" id="CP013614">
    <property type="protein sequence ID" value="ALS01804.1"/>
    <property type="molecule type" value="Genomic_DNA"/>
</dbReference>
<evidence type="ECO:0000313" key="5">
    <source>
        <dbReference type="Proteomes" id="UP000183039"/>
    </source>
</evidence>
<feature type="transmembrane region" description="Helical" evidence="1">
    <location>
        <begin position="102"/>
        <end position="120"/>
    </location>
</feature>
<dbReference type="PANTHER" id="PTHR38446">
    <property type="entry name" value="BLL0914 PROTEIN"/>
    <property type="match status" value="1"/>
</dbReference>
<dbReference type="InterPro" id="IPR009732">
    <property type="entry name" value="DUF1304"/>
</dbReference>
<evidence type="ECO:0008006" key="6">
    <source>
        <dbReference type="Google" id="ProtNLM"/>
    </source>
</evidence>
<dbReference type="Pfam" id="PF06993">
    <property type="entry name" value="DUF1304"/>
    <property type="match status" value="1"/>
</dbReference>
<dbReference type="Proteomes" id="UP000065511">
    <property type="component" value="Chromosome"/>
</dbReference>
<reference evidence="2 4" key="2">
    <citation type="submission" date="2015-12" db="EMBL/GenBank/DDBJ databases">
        <authorList>
            <person name="Lauer A."/>
            <person name="Humrighouse B."/>
            <person name="Loparev V."/>
            <person name="Shewmaker P.L."/>
            <person name="Whitney A.M."/>
            <person name="McLaughlin R.W."/>
        </authorList>
    </citation>
    <scope>NUCLEOTIDE SEQUENCE [LARGE SCALE GENOMIC DNA]</scope>
    <source>
        <strain evidence="2 4">LMG 23085</strain>
    </source>
</reference>
<keyword evidence="4" id="KW-1185">Reference proteome</keyword>
<keyword evidence="1" id="KW-1133">Transmembrane helix</keyword>
<organism evidence="3 5">
    <name type="scientific">Enterococcus silesiacus</name>
    <dbReference type="NCBI Taxonomy" id="332949"/>
    <lineage>
        <taxon>Bacteria</taxon>
        <taxon>Bacillati</taxon>
        <taxon>Bacillota</taxon>
        <taxon>Bacilli</taxon>
        <taxon>Lactobacillales</taxon>
        <taxon>Enterococcaceae</taxon>
        <taxon>Enterococcus</taxon>
    </lineage>
</organism>
<name>A0A0S3KC12_9ENTE</name>
<sequence length="121" mass="13312">MHIIPLVLAVIVAVEHYYILYLEMFQTTSPAAQRSFGLDKEFLDDPRVQTLFKNQGLYNGFLATGILWGALFAANSWSAVTFFIICVVVAAVYGGLTSSKSILIKQGIPAIITLIALLIFK</sequence>
<evidence type="ECO:0000313" key="3">
    <source>
        <dbReference type="EMBL" id="OJG92062.1"/>
    </source>
</evidence>
<dbReference type="EMBL" id="JXLC01000008">
    <property type="protein sequence ID" value="OJG92062.1"/>
    <property type="molecule type" value="Genomic_DNA"/>
</dbReference>
<gene>
    <name evidence="2" type="ORF">ATZ33_10580</name>
    <name evidence="3" type="ORF">RV15_GL003447</name>
</gene>
<evidence type="ECO:0000256" key="1">
    <source>
        <dbReference type="SAM" id="Phobius"/>
    </source>
</evidence>
<evidence type="ECO:0000313" key="4">
    <source>
        <dbReference type="Proteomes" id="UP000065511"/>
    </source>
</evidence>
<keyword evidence="1" id="KW-0472">Membrane</keyword>
<feature type="transmembrane region" description="Helical" evidence="1">
    <location>
        <begin position="79"/>
        <end position="96"/>
    </location>
</feature>
<accession>A0A0S3KC12</accession>